<dbReference type="Gene3D" id="2.40.50.140">
    <property type="entry name" value="Nucleic acid-binding proteins"/>
    <property type="match status" value="1"/>
</dbReference>
<gene>
    <name evidence="2" type="ORF">EJB05_39829</name>
</gene>
<dbReference type="Pfam" id="PF02721">
    <property type="entry name" value="DUF223"/>
    <property type="match status" value="1"/>
</dbReference>
<comment type="caution">
    <text evidence="2">The sequence shown here is derived from an EMBL/GenBank/DDBJ whole genome shotgun (WGS) entry which is preliminary data.</text>
</comment>
<feature type="domain" description="Replication protein A 70 kDa DNA-binding subunit B/D first OB fold" evidence="1">
    <location>
        <begin position="3"/>
        <end position="106"/>
    </location>
</feature>
<evidence type="ECO:0000313" key="3">
    <source>
        <dbReference type="Proteomes" id="UP000324897"/>
    </source>
</evidence>
<dbReference type="PANTHER" id="PTHR47165">
    <property type="entry name" value="OS03G0429900 PROTEIN"/>
    <property type="match status" value="1"/>
</dbReference>
<proteinExistence type="predicted"/>
<evidence type="ECO:0000313" key="2">
    <source>
        <dbReference type="EMBL" id="TVU16275.1"/>
    </source>
</evidence>
<evidence type="ECO:0000259" key="1">
    <source>
        <dbReference type="Pfam" id="PF02721"/>
    </source>
</evidence>
<dbReference type="CDD" id="cd04480">
    <property type="entry name" value="RPA1_DBD_A_like"/>
    <property type="match status" value="1"/>
</dbReference>
<dbReference type="SUPFAM" id="SSF50249">
    <property type="entry name" value="Nucleic acid-binding proteins"/>
    <property type="match status" value="1"/>
</dbReference>
<name>A0A5J9TYE0_9POAL</name>
<sequence>MVFSKLCDLSPESRSWCVRARVSRLWDYCGGRDGIAPFHVDLVLVDEEGNSIYAEAPGRDADKIKDNVKEGSVYTFSKFIVAPVKAAYRPFVAKYMIKFTPWTKIDRVENVSLSFPRFVYNLSPLSDLSSRVGSQLYFTDVLAMITGVSTLGSVRLASSVADTAIRMVALKDL</sequence>
<dbReference type="InterPro" id="IPR012340">
    <property type="entry name" value="NA-bd_OB-fold"/>
</dbReference>
<dbReference type="OrthoDB" id="696647at2759"/>
<dbReference type="Proteomes" id="UP000324897">
    <property type="component" value="Unassembled WGS sequence"/>
</dbReference>
<feature type="non-terminal residue" evidence="2">
    <location>
        <position position="173"/>
    </location>
</feature>
<accession>A0A5J9TYE0</accession>
<reference evidence="2 3" key="1">
    <citation type="journal article" date="2019" name="Sci. Rep.">
        <title>A high-quality genome of Eragrostis curvula grass provides insights into Poaceae evolution and supports new strategies to enhance forage quality.</title>
        <authorList>
            <person name="Carballo J."/>
            <person name="Santos B.A.C.M."/>
            <person name="Zappacosta D."/>
            <person name="Garbus I."/>
            <person name="Selva J.P."/>
            <person name="Gallo C.A."/>
            <person name="Diaz A."/>
            <person name="Albertini E."/>
            <person name="Caccamo M."/>
            <person name="Echenique V."/>
        </authorList>
    </citation>
    <scope>NUCLEOTIDE SEQUENCE [LARGE SCALE GENOMIC DNA]</scope>
    <source>
        <strain evidence="3">cv. Victoria</strain>
        <tissue evidence="2">Leaf</tissue>
    </source>
</reference>
<feature type="non-terminal residue" evidence="2">
    <location>
        <position position="1"/>
    </location>
</feature>
<dbReference type="AlphaFoldDB" id="A0A5J9TYE0"/>
<protein>
    <recommendedName>
        <fullName evidence="1">Replication protein A 70 kDa DNA-binding subunit B/D first OB fold domain-containing protein</fullName>
    </recommendedName>
</protein>
<keyword evidence="3" id="KW-1185">Reference proteome</keyword>
<dbReference type="Gramene" id="TVU16275">
    <property type="protein sequence ID" value="TVU16275"/>
    <property type="gene ID" value="EJB05_39829"/>
</dbReference>
<dbReference type="PANTHER" id="PTHR47165:SF4">
    <property type="entry name" value="OS03G0429900 PROTEIN"/>
    <property type="match status" value="1"/>
</dbReference>
<dbReference type="EMBL" id="RWGY01000031">
    <property type="protein sequence ID" value="TVU16275.1"/>
    <property type="molecule type" value="Genomic_DNA"/>
</dbReference>
<organism evidence="2 3">
    <name type="scientific">Eragrostis curvula</name>
    <name type="common">weeping love grass</name>
    <dbReference type="NCBI Taxonomy" id="38414"/>
    <lineage>
        <taxon>Eukaryota</taxon>
        <taxon>Viridiplantae</taxon>
        <taxon>Streptophyta</taxon>
        <taxon>Embryophyta</taxon>
        <taxon>Tracheophyta</taxon>
        <taxon>Spermatophyta</taxon>
        <taxon>Magnoliopsida</taxon>
        <taxon>Liliopsida</taxon>
        <taxon>Poales</taxon>
        <taxon>Poaceae</taxon>
        <taxon>PACMAD clade</taxon>
        <taxon>Chloridoideae</taxon>
        <taxon>Eragrostideae</taxon>
        <taxon>Eragrostidinae</taxon>
        <taxon>Eragrostis</taxon>
    </lineage>
</organism>
<dbReference type="InterPro" id="IPR003871">
    <property type="entry name" value="RFA1B/D_OB_1st"/>
</dbReference>